<dbReference type="RefSeq" id="XP_010851635.1">
    <property type="nucleotide sequence ID" value="XM_010853333.1"/>
</dbReference>
<dbReference type="GO" id="GO:0005783">
    <property type="term" value="C:endoplasmic reticulum"/>
    <property type="evidence" value="ECO:0007669"/>
    <property type="project" value="TreeGrafter"/>
</dbReference>
<reference evidence="2" key="1">
    <citation type="submission" date="2025-08" db="UniProtKB">
        <authorList>
            <consortium name="RefSeq"/>
        </authorList>
    </citation>
    <scope>IDENTIFICATION</scope>
    <source>
        <tissue evidence="2">Blood</tissue>
    </source>
</reference>
<gene>
    <name evidence="2" type="primary">ATP11C</name>
</gene>
<dbReference type="GO" id="GO:0005886">
    <property type="term" value="C:plasma membrane"/>
    <property type="evidence" value="ECO:0007669"/>
    <property type="project" value="TreeGrafter"/>
</dbReference>
<dbReference type="GO" id="GO:0045332">
    <property type="term" value="P:phospholipid translocation"/>
    <property type="evidence" value="ECO:0007669"/>
    <property type="project" value="TreeGrafter"/>
</dbReference>
<dbReference type="FunFam" id="3.40.1110.10:FF:000017">
    <property type="entry name" value="Phospholipid-transporting ATPase"/>
    <property type="match status" value="1"/>
</dbReference>
<dbReference type="Gene3D" id="3.40.1110.10">
    <property type="entry name" value="Calcium-transporting ATPase, cytoplasmic domain N"/>
    <property type="match status" value="1"/>
</dbReference>
<dbReference type="Proteomes" id="UP000515208">
    <property type="component" value="Unplaced"/>
</dbReference>
<dbReference type="PANTHER" id="PTHR24092:SF38">
    <property type="entry name" value="PHOSPHOLIPID-TRANSPORTING ATPASE IG"/>
    <property type="match status" value="1"/>
</dbReference>
<dbReference type="GO" id="GO:0000166">
    <property type="term" value="F:nucleotide binding"/>
    <property type="evidence" value="ECO:0007669"/>
    <property type="project" value="InterPro"/>
</dbReference>
<dbReference type="PANTHER" id="PTHR24092">
    <property type="entry name" value="PROBABLE PHOSPHOLIPID-TRANSPORTING ATPASE"/>
    <property type="match status" value="1"/>
</dbReference>
<dbReference type="CTD" id="286410"/>
<dbReference type="Pfam" id="PF13246">
    <property type="entry name" value="Cation_ATPase"/>
    <property type="match status" value="1"/>
</dbReference>
<dbReference type="AlphaFoldDB" id="A0A6P3IKV3"/>
<sequence>MEFIECCIDGHKYKGVAQETDGLSQTDGPLPYLDRADKNREELFLRALCLCHTVEVKPNDTVDGVTESSELTYMSSSPDEIALVKGAKKYGFTFVGVQNGYMRVENQRKEIEEYELLHTLNFDAVRRRMSVIVKTQTGDILLFCKGADSAVFPRVQNHEIDLIKVHVEHNAMEGYRTLCIAFKEIAPDDYERVNRQLIEAKMALQDREEKMEKVFDEIETDMHLIGATAVEDK</sequence>
<evidence type="ECO:0000313" key="2">
    <source>
        <dbReference type="RefSeq" id="XP_010851635.1"/>
    </source>
</evidence>
<dbReference type="KEGG" id="bbis:104998253"/>
<dbReference type="GeneID" id="104998253"/>
<organism evidence="1 2">
    <name type="scientific">Bison bison bison</name>
    <name type="common">North American plains bison</name>
    <dbReference type="NCBI Taxonomy" id="43346"/>
    <lineage>
        <taxon>Eukaryota</taxon>
        <taxon>Metazoa</taxon>
        <taxon>Chordata</taxon>
        <taxon>Craniata</taxon>
        <taxon>Vertebrata</taxon>
        <taxon>Euteleostomi</taxon>
        <taxon>Mammalia</taxon>
        <taxon>Eutheria</taxon>
        <taxon>Laurasiatheria</taxon>
        <taxon>Artiodactyla</taxon>
        <taxon>Ruminantia</taxon>
        <taxon>Pecora</taxon>
        <taxon>Bovidae</taxon>
        <taxon>Bovinae</taxon>
        <taxon>Bison</taxon>
    </lineage>
</organism>
<name>A0A6P3IKV3_BISBB</name>
<dbReference type="SUPFAM" id="SSF81660">
    <property type="entry name" value="Metal cation-transporting ATPase, ATP-binding domain N"/>
    <property type="match status" value="1"/>
</dbReference>
<proteinExistence type="predicted"/>
<dbReference type="GO" id="GO:0140326">
    <property type="term" value="F:ATPase-coupled intramembrane lipid transporter activity"/>
    <property type="evidence" value="ECO:0007669"/>
    <property type="project" value="TreeGrafter"/>
</dbReference>
<dbReference type="GO" id="GO:0055037">
    <property type="term" value="C:recycling endosome"/>
    <property type="evidence" value="ECO:0007669"/>
    <property type="project" value="TreeGrafter"/>
</dbReference>
<dbReference type="InterPro" id="IPR023299">
    <property type="entry name" value="ATPase_P-typ_cyto_dom_N"/>
</dbReference>
<keyword evidence="1" id="KW-1185">Reference proteome</keyword>
<protein>
    <submittedName>
        <fullName evidence="2">Phospholipid-transporting ATPase IG</fullName>
    </submittedName>
</protein>
<evidence type="ECO:0000313" key="1">
    <source>
        <dbReference type="Proteomes" id="UP000515208"/>
    </source>
</evidence>
<accession>A0A6P3IKV3</accession>